<keyword evidence="2" id="KW-0808">Transferase</keyword>
<organism evidence="2 3">
    <name type="scientific">Trifolium medium</name>
    <dbReference type="NCBI Taxonomy" id="97028"/>
    <lineage>
        <taxon>Eukaryota</taxon>
        <taxon>Viridiplantae</taxon>
        <taxon>Streptophyta</taxon>
        <taxon>Embryophyta</taxon>
        <taxon>Tracheophyta</taxon>
        <taxon>Spermatophyta</taxon>
        <taxon>Magnoliopsida</taxon>
        <taxon>eudicotyledons</taxon>
        <taxon>Gunneridae</taxon>
        <taxon>Pentapetalae</taxon>
        <taxon>rosids</taxon>
        <taxon>fabids</taxon>
        <taxon>Fabales</taxon>
        <taxon>Fabaceae</taxon>
        <taxon>Papilionoideae</taxon>
        <taxon>50 kb inversion clade</taxon>
        <taxon>NPAAA clade</taxon>
        <taxon>Hologalegina</taxon>
        <taxon>IRL clade</taxon>
        <taxon>Trifolieae</taxon>
        <taxon>Trifolium</taxon>
    </lineage>
</organism>
<feature type="domain" description="Protein kinase" evidence="1">
    <location>
        <begin position="1"/>
        <end position="71"/>
    </location>
</feature>
<feature type="non-terminal residue" evidence="2">
    <location>
        <position position="71"/>
    </location>
</feature>
<dbReference type="PANTHER" id="PTHR48011:SF8">
    <property type="entry name" value="MAP KINASE KINASE KINASE"/>
    <property type="match status" value="1"/>
</dbReference>
<keyword evidence="2" id="KW-0418">Kinase</keyword>
<dbReference type="InterPro" id="IPR052751">
    <property type="entry name" value="Plant_MAPKKK"/>
</dbReference>
<evidence type="ECO:0000313" key="2">
    <source>
        <dbReference type="EMBL" id="MCI88253.1"/>
    </source>
</evidence>
<evidence type="ECO:0000259" key="1">
    <source>
        <dbReference type="PROSITE" id="PS50011"/>
    </source>
</evidence>
<dbReference type="PANTHER" id="PTHR48011">
    <property type="entry name" value="CCR4-NOT TRANSCRIPTIONAL COMPLEX SUBUNIT CAF120-RELATED"/>
    <property type="match status" value="1"/>
</dbReference>
<proteinExistence type="predicted"/>
<dbReference type="GO" id="GO:0007165">
    <property type="term" value="P:signal transduction"/>
    <property type="evidence" value="ECO:0007669"/>
    <property type="project" value="TreeGrafter"/>
</dbReference>
<evidence type="ECO:0000313" key="3">
    <source>
        <dbReference type="Proteomes" id="UP000265520"/>
    </source>
</evidence>
<dbReference type="GO" id="GO:0004672">
    <property type="term" value="F:protein kinase activity"/>
    <property type="evidence" value="ECO:0007669"/>
    <property type="project" value="InterPro"/>
</dbReference>
<dbReference type="Pfam" id="PF00069">
    <property type="entry name" value="Pkinase"/>
    <property type="match status" value="1"/>
</dbReference>
<accession>A0A392VLB8</accession>
<dbReference type="PROSITE" id="PS50011">
    <property type="entry name" value="PROTEIN_KINASE_DOM"/>
    <property type="match status" value="1"/>
</dbReference>
<reference evidence="2 3" key="1">
    <citation type="journal article" date="2018" name="Front. Plant Sci.">
        <title>Red Clover (Trifolium pratense) and Zigzag Clover (T. medium) - A Picture of Genomic Similarities and Differences.</title>
        <authorList>
            <person name="Dluhosova J."/>
            <person name="Istvanek J."/>
            <person name="Nedelnik J."/>
            <person name="Repkova J."/>
        </authorList>
    </citation>
    <scope>NUCLEOTIDE SEQUENCE [LARGE SCALE GENOMIC DNA]</scope>
    <source>
        <strain evidence="3">cv. 10/8</strain>
        <tissue evidence="2">Leaf</tissue>
    </source>
</reference>
<dbReference type="SUPFAM" id="SSF56112">
    <property type="entry name" value="Protein kinase-like (PK-like)"/>
    <property type="match status" value="1"/>
</dbReference>
<dbReference type="AlphaFoldDB" id="A0A392VLB8"/>
<dbReference type="Proteomes" id="UP000265520">
    <property type="component" value="Unassembled WGS sequence"/>
</dbReference>
<dbReference type="EMBL" id="LXQA011188269">
    <property type="protein sequence ID" value="MCI88253.1"/>
    <property type="molecule type" value="Genomic_DNA"/>
</dbReference>
<dbReference type="Gene3D" id="1.10.510.10">
    <property type="entry name" value="Transferase(Phosphotransferase) domain 1"/>
    <property type="match status" value="1"/>
</dbReference>
<keyword evidence="3" id="KW-1185">Reference proteome</keyword>
<sequence length="71" mass="7542">GEKGVKIGDFGCAKMVDEIAPIAGTPLYMAPEVARGEEQGYPSDVWSLGCTIVEMATGFSPWTNVDDPVHV</sequence>
<name>A0A392VLB8_9FABA</name>
<comment type="caution">
    <text evidence="2">The sequence shown here is derived from an EMBL/GenBank/DDBJ whole genome shotgun (WGS) entry which is preliminary data.</text>
</comment>
<dbReference type="InterPro" id="IPR011009">
    <property type="entry name" value="Kinase-like_dom_sf"/>
</dbReference>
<protein>
    <submittedName>
        <fullName evidence="2">Mitogen-activated protein kinase kinase kinase A-like</fullName>
    </submittedName>
</protein>
<feature type="non-terminal residue" evidence="2">
    <location>
        <position position="1"/>
    </location>
</feature>
<dbReference type="InterPro" id="IPR000719">
    <property type="entry name" value="Prot_kinase_dom"/>
</dbReference>
<dbReference type="GO" id="GO:0005524">
    <property type="term" value="F:ATP binding"/>
    <property type="evidence" value="ECO:0007669"/>
    <property type="project" value="InterPro"/>
</dbReference>